<dbReference type="InterPro" id="IPR038220">
    <property type="entry name" value="PHOX_C_sf"/>
</dbReference>
<dbReference type="InterPro" id="IPR050641">
    <property type="entry name" value="RIFMO-like"/>
</dbReference>
<keyword evidence="4" id="KW-0274">FAD</keyword>
<evidence type="ECO:0000256" key="4">
    <source>
        <dbReference type="ARBA" id="ARBA00022827"/>
    </source>
</evidence>
<dbReference type="Gene3D" id="3.30.70.2450">
    <property type="match status" value="1"/>
</dbReference>
<evidence type="ECO:0000313" key="8">
    <source>
        <dbReference type="Proteomes" id="UP000054144"/>
    </source>
</evidence>
<dbReference type="AlphaFoldDB" id="A0A0D7AEN5"/>
<accession>A0A0D7AEN5</accession>
<dbReference type="PANTHER" id="PTHR43004:SF19">
    <property type="entry name" value="BINDING MONOOXYGENASE, PUTATIVE (JCVI)-RELATED"/>
    <property type="match status" value="1"/>
</dbReference>
<dbReference type="PRINTS" id="PR00420">
    <property type="entry name" value="RNGMNOXGNASE"/>
</dbReference>
<evidence type="ECO:0000256" key="2">
    <source>
        <dbReference type="ARBA" id="ARBA00007801"/>
    </source>
</evidence>
<proteinExistence type="inferred from homology"/>
<keyword evidence="3" id="KW-0285">Flavoprotein</keyword>
<name>A0A0D7AEN5_9AGAR</name>
<dbReference type="Pfam" id="PF01494">
    <property type="entry name" value="FAD_binding_3"/>
    <property type="match status" value="2"/>
</dbReference>
<evidence type="ECO:0000313" key="7">
    <source>
        <dbReference type="EMBL" id="KIY49832.1"/>
    </source>
</evidence>
<organism evidence="7 8">
    <name type="scientific">Fistulina hepatica ATCC 64428</name>
    <dbReference type="NCBI Taxonomy" id="1128425"/>
    <lineage>
        <taxon>Eukaryota</taxon>
        <taxon>Fungi</taxon>
        <taxon>Dikarya</taxon>
        <taxon>Basidiomycota</taxon>
        <taxon>Agaricomycotina</taxon>
        <taxon>Agaricomycetes</taxon>
        <taxon>Agaricomycetidae</taxon>
        <taxon>Agaricales</taxon>
        <taxon>Fistulinaceae</taxon>
        <taxon>Fistulina</taxon>
    </lineage>
</organism>
<dbReference type="OrthoDB" id="2690153at2759"/>
<keyword evidence="5" id="KW-0560">Oxidoreductase</keyword>
<dbReference type="Gene3D" id="3.50.50.60">
    <property type="entry name" value="FAD/NAD(P)-binding domain"/>
    <property type="match status" value="1"/>
</dbReference>
<reference evidence="7 8" key="1">
    <citation type="journal article" date="2015" name="Fungal Genet. Biol.">
        <title>Evolution of novel wood decay mechanisms in Agaricales revealed by the genome sequences of Fistulina hepatica and Cylindrobasidium torrendii.</title>
        <authorList>
            <person name="Floudas D."/>
            <person name="Held B.W."/>
            <person name="Riley R."/>
            <person name="Nagy L.G."/>
            <person name="Koehler G."/>
            <person name="Ransdell A.S."/>
            <person name="Younus H."/>
            <person name="Chow J."/>
            <person name="Chiniquy J."/>
            <person name="Lipzen A."/>
            <person name="Tritt A."/>
            <person name="Sun H."/>
            <person name="Haridas S."/>
            <person name="LaButti K."/>
            <person name="Ohm R.A."/>
            <person name="Kues U."/>
            <person name="Blanchette R.A."/>
            <person name="Grigoriev I.V."/>
            <person name="Minto R.E."/>
            <person name="Hibbett D.S."/>
        </authorList>
    </citation>
    <scope>NUCLEOTIDE SEQUENCE [LARGE SCALE GENOMIC DNA]</scope>
    <source>
        <strain evidence="7 8">ATCC 64428</strain>
    </source>
</reference>
<dbReference type="SUPFAM" id="SSF52833">
    <property type="entry name" value="Thioredoxin-like"/>
    <property type="match status" value="1"/>
</dbReference>
<keyword evidence="8" id="KW-1185">Reference proteome</keyword>
<protein>
    <submittedName>
        <fullName evidence="7">FAD/NAD(P)-binding domain-containing protein</fullName>
    </submittedName>
</protein>
<dbReference type="Proteomes" id="UP000054144">
    <property type="component" value="Unassembled WGS sequence"/>
</dbReference>
<dbReference type="PANTHER" id="PTHR43004">
    <property type="entry name" value="TRK SYSTEM POTASSIUM UPTAKE PROTEIN"/>
    <property type="match status" value="1"/>
</dbReference>
<dbReference type="InterPro" id="IPR036188">
    <property type="entry name" value="FAD/NAD-bd_sf"/>
</dbReference>
<dbReference type="GO" id="GO:0071949">
    <property type="term" value="F:FAD binding"/>
    <property type="evidence" value="ECO:0007669"/>
    <property type="project" value="InterPro"/>
</dbReference>
<evidence type="ECO:0000256" key="5">
    <source>
        <dbReference type="ARBA" id="ARBA00023002"/>
    </source>
</evidence>
<dbReference type="InterPro" id="IPR036249">
    <property type="entry name" value="Thioredoxin-like_sf"/>
</dbReference>
<evidence type="ECO:0000259" key="6">
    <source>
        <dbReference type="Pfam" id="PF01494"/>
    </source>
</evidence>
<sequence>MSYPSQVGAGVTGLTLALSLAQNGVSVRLVDENDAYREGQKGSGVQVSASQPTDNRHVLTLLTKPRTLELLNILGILPDVWQVSGPMLPCYLYELPGGTKIIKEWEMFPQLSPTPGCPYPNGRTVGQERHEQVLCKHLRKYGVEVERSTQLLSFQHNDDHVEAHTSKNGIESTASFQFLIGTDGAHSTVRKQAAFTFLGETRLEEQGLVTGDIRVLAVLPDQTHRHIWGDWNTIMISLRPCTHPDEGLFNFHCAGHFDHEKIISGGREEFIEFFYRVTGRYDIQFGELLWVSKYRPNIRMVDTFQKGRVFVAGGKRSACHVRVPEVLMPWLDAAHAHSPTGGQGLNSSMQDAFNLGWKLALVVRGLTSTKTLDSYTAERLPVITEMLNKSTALLDKTFSHSNDVTESWHRGNSLNQLGINYRDSPLVLEERNPMKAGISSTYEAAGVIRAGDRAPSAPLFDARSGQVCRLLDLFKATQHEVLVFTDDIRTAQLVQETSARCPLGTVECLIIAPQSAERVQELLSVTPCRVLQDNGGHAYKEYVVQNEPTIVVIRPDGVLGAVVLEVIGLERYFRHIFL</sequence>
<feature type="domain" description="FAD-binding" evidence="6">
    <location>
        <begin position="332"/>
        <end position="389"/>
    </location>
</feature>
<dbReference type="EMBL" id="KN881721">
    <property type="protein sequence ID" value="KIY49832.1"/>
    <property type="molecule type" value="Genomic_DNA"/>
</dbReference>
<dbReference type="SUPFAM" id="SSF51905">
    <property type="entry name" value="FAD/NAD(P)-binding domain"/>
    <property type="match status" value="1"/>
</dbReference>
<comment type="similarity">
    <text evidence="2">Belongs to the PheA/TfdB FAD monooxygenase family.</text>
</comment>
<evidence type="ECO:0000256" key="3">
    <source>
        <dbReference type="ARBA" id="ARBA00022630"/>
    </source>
</evidence>
<dbReference type="InterPro" id="IPR002938">
    <property type="entry name" value="FAD-bd"/>
</dbReference>
<gene>
    <name evidence="7" type="ORF">FISHEDRAFT_72456</name>
</gene>
<dbReference type="Gene3D" id="3.40.30.20">
    <property type="match status" value="1"/>
</dbReference>
<evidence type="ECO:0000256" key="1">
    <source>
        <dbReference type="ARBA" id="ARBA00001974"/>
    </source>
</evidence>
<feature type="domain" description="FAD-binding" evidence="6">
    <location>
        <begin position="7"/>
        <end position="324"/>
    </location>
</feature>
<comment type="cofactor">
    <cofactor evidence="1">
        <name>FAD</name>
        <dbReference type="ChEBI" id="CHEBI:57692"/>
    </cofactor>
</comment>
<dbReference type="GO" id="GO:0016709">
    <property type="term" value="F:oxidoreductase activity, acting on paired donors, with incorporation or reduction of molecular oxygen, NAD(P)H as one donor, and incorporation of one atom of oxygen"/>
    <property type="evidence" value="ECO:0007669"/>
    <property type="project" value="UniProtKB-ARBA"/>
</dbReference>